<evidence type="ECO:0000313" key="5">
    <source>
        <dbReference type="EMBL" id="QIN84237.1"/>
    </source>
</evidence>
<organism evidence="5 6">
    <name type="scientific">Rubrobacter tropicus</name>
    <dbReference type="NCBI Taxonomy" id="2653851"/>
    <lineage>
        <taxon>Bacteria</taxon>
        <taxon>Bacillati</taxon>
        <taxon>Actinomycetota</taxon>
        <taxon>Rubrobacteria</taxon>
        <taxon>Rubrobacterales</taxon>
        <taxon>Rubrobacteraceae</taxon>
        <taxon>Rubrobacter</taxon>
    </lineage>
</organism>
<gene>
    <name evidence="5" type="ORF">GBA63_17435</name>
</gene>
<keyword evidence="6" id="KW-1185">Reference proteome</keyword>
<dbReference type="InterPro" id="IPR002347">
    <property type="entry name" value="SDR_fam"/>
</dbReference>
<dbReference type="InterPro" id="IPR036291">
    <property type="entry name" value="NAD(P)-bd_dom_sf"/>
</dbReference>
<reference evidence="5 6" key="1">
    <citation type="submission" date="2019-10" db="EMBL/GenBank/DDBJ databases">
        <title>Rubrobacter sp nov SCSIO 52090 isolated from a deep-sea sediment in the South China Sea.</title>
        <authorList>
            <person name="Chen R.W."/>
        </authorList>
    </citation>
    <scope>NUCLEOTIDE SEQUENCE [LARGE SCALE GENOMIC DNA]</scope>
    <source>
        <strain evidence="5 6">SCSIO 52909</strain>
    </source>
</reference>
<dbReference type="InterPro" id="IPR057326">
    <property type="entry name" value="KR_dom"/>
</dbReference>
<dbReference type="PRINTS" id="PR00081">
    <property type="entry name" value="GDHRDH"/>
</dbReference>
<keyword evidence="2" id="KW-0560">Oxidoreductase</keyword>
<accession>A0A6G8QDA8</accession>
<dbReference type="Gene3D" id="3.40.50.720">
    <property type="entry name" value="NAD(P)-binding Rossmann-like Domain"/>
    <property type="match status" value="1"/>
</dbReference>
<dbReference type="SUPFAM" id="SSF51735">
    <property type="entry name" value="NAD(P)-binding Rossmann-fold domains"/>
    <property type="match status" value="1"/>
</dbReference>
<dbReference type="Pfam" id="PF00106">
    <property type="entry name" value="adh_short"/>
    <property type="match status" value="1"/>
</dbReference>
<dbReference type="EMBL" id="CP045119">
    <property type="protein sequence ID" value="QIN84237.1"/>
    <property type="molecule type" value="Genomic_DNA"/>
</dbReference>
<feature type="domain" description="Ketoreductase" evidence="4">
    <location>
        <begin position="6"/>
        <end position="139"/>
    </location>
</feature>
<evidence type="ECO:0000256" key="2">
    <source>
        <dbReference type="ARBA" id="ARBA00023002"/>
    </source>
</evidence>
<name>A0A6G8QDA8_9ACTN</name>
<evidence type="ECO:0000313" key="6">
    <source>
        <dbReference type="Proteomes" id="UP000501452"/>
    </source>
</evidence>
<proteinExistence type="inferred from homology"/>
<dbReference type="PRINTS" id="PR00080">
    <property type="entry name" value="SDRFAMILY"/>
</dbReference>
<dbReference type="GO" id="GO:0005829">
    <property type="term" value="C:cytosol"/>
    <property type="evidence" value="ECO:0007669"/>
    <property type="project" value="TreeGrafter"/>
</dbReference>
<dbReference type="KEGG" id="rub:GBA63_17435"/>
<dbReference type="AlphaFoldDB" id="A0A6G8QDA8"/>
<evidence type="ECO:0000256" key="1">
    <source>
        <dbReference type="ARBA" id="ARBA00006484"/>
    </source>
</evidence>
<dbReference type="RefSeq" id="WP_166178216.1">
    <property type="nucleotide sequence ID" value="NZ_CP045119.1"/>
</dbReference>
<dbReference type="Proteomes" id="UP000501452">
    <property type="component" value="Chromosome"/>
</dbReference>
<protein>
    <submittedName>
        <fullName evidence="5">SDR family NAD(P)-dependent oxidoreductase</fullName>
    </submittedName>
</protein>
<comment type="similarity">
    <text evidence="1 3">Belongs to the short-chain dehydrogenases/reductases (SDR) family.</text>
</comment>
<dbReference type="NCBIfam" id="NF006119">
    <property type="entry name" value="PRK08264.1-5"/>
    <property type="match status" value="1"/>
</dbReference>
<sequence length="235" mass="24199">MKISGSVALVTGAGRGIGKHFAAQLLERGASKVYATARDPEKVDVPGVEVLRLDITDPDSVAEAAARASDVTLLVNNAGVSNFRNFLGGDPGGARQEMETNYYGTLNMVRAFAPVLGANGGGAILNVLSVLSWLSFDGSNTYAAAKAAEWSLTNGVRLELAGQGTLVTGLVLASTDTDMMAGIDVEKNDPADVVRAALDGIEAGKLEVIADDQSAQVKAAMAADPAMLYSRVVSG</sequence>
<dbReference type="PANTHER" id="PTHR43391:SF91">
    <property type="entry name" value="OS04G0390700 PROTEIN"/>
    <property type="match status" value="1"/>
</dbReference>
<evidence type="ECO:0000259" key="4">
    <source>
        <dbReference type="SMART" id="SM00822"/>
    </source>
</evidence>
<dbReference type="PANTHER" id="PTHR43391">
    <property type="entry name" value="RETINOL DEHYDROGENASE-RELATED"/>
    <property type="match status" value="1"/>
</dbReference>
<dbReference type="SMART" id="SM00822">
    <property type="entry name" value="PKS_KR"/>
    <property type="match status" value="1"/>
</dbReference>
<dbReference type="GO" id="GO:0016491">
    <property type="term" value="F:oxidoreductase activity"/>
    <property type="evidence" value="ECO:0007669"/>
    <property type="project" value="UniProtKB-KW"/>
</dbReference>
<evidence type="ECO:0000256" key="3">
    <source>
        <dbReference type="RuleBase" id="RU000363"/>
    </source>
</evidence>